<dbReference type="InterPro" id="IPR011990">
    <property type="entry name" value="TPR-like_helical_dom_sf"/>
</dbReference>
<dbReference type="InterPro" id="IPR056157">
    <property type="entry name" value="TPR_IFT80_172_dom"/>
</dbReference>
<dbReference type="Pfam" id="PF23387">
    <property type="entry name" value="TPR_IFT80_172"/>
    <property type="match status" value="1"/>
</dbReference>
<feature type="domain" description="IF140/IFT172/WDR19 TPR" evidence="11">
    <location>
        <begin position="955"/>
        <end position="1192"/>
    </location>
</feature>
<reference evidence="12 14" key="2">
    <citation type="journal article" date="2013" name="Nature">
        <title>Insights into bilaterian evolution from three spiralian genomes.</title>
        <authorList>
            <person name="Simakov O."/>
            <person name="Marletaz F."/>
            <person name="Cho S.J."/>
            <person name="Edsinger-Gonzales E."/>
            <person name="Havlak P."/>
            <person name="Hellsten U."/>
            <person name="Kuo D.H."/>
            <person name="Larsson T."/>
            <person name="Lv J."/>
            <person name="Arendt D."/>
            <person name="Savage R."/>
            <person name="Osoegawa K."/>
            <person name="de Jong P."/>
            <person name="Grimwood J."/>
            <person name="Chapman J.A."/>
            <person name="Shapiro H."/>
            <person name="Aerts A."/>
            <person name="Otillar R.P."/>
            <person name="Terry A.Y."/>
            <person name="Boore J.L."/>
            <person name="Grigoriev I.V."/>
            <person name="Lindberg D.R."/>
            <person name="Seaver E.C."/>
            <person name="Weisblat D.A."/>
            <person name="Putnam N.H."/>
            <person name="Rokhsar D.S."/>
        </authorList>
    </citation>
    <scope>NUCLEOTIDE SEQUENCE</scope>
    <source>
        <strain evidence="12 14">I ESC-2004</strain>
    </source>
</reference>
<dbReference type="InterPro" id="IPR015943">
    <property type="entry name" value="WD40/YVTN_repeat-like_dom_sf"/>
</dbReference>
<dbReference type="GO" id="GO:0042073">
    <property type="term" value="P:intraciliary transport"/>
    <property type="evidence" value="ECO:0007669"/>
    <property type="project" value="TreeGrafter"/>
</dbReference>
<accession>R7TM65</accession>
<dbReference type="OrthoDB" id="2186662at2759"/>
<comment type="subcellular location">
    <subcellularLocation>
        <location evidence="1">Cell projection</location>
        <location evidence="1">Cilium</location>
    </subcellularLocation>
</comment>
<dbReference type="SUPFAM" id="SSF48452">
    <property type="entry name" value="TPR-like"/>
    <property type="match status" value="3"/>
</dbReference>
<evidence type="ECO:0000256" key="4">
    <source>
        <dbReference type="ARBA" id="ARBA00022737"/>
    </source>
</evidence>
<comment type="similarity">
    <text evidence="8">Belongs to the IFT172 family.</text>
</comment>
<evidence type="ECO:0000256" key="8">
    <source>
        <dbReference type="ARBA" id="ARBA00038130"/>
    </source>
</evidence>
<dbReference type="SMART" id="SM00320">
    <property type="entry name" value="WD40"/>
    <property type="match status" value="7"/>
</dbReference>
<dbReference type="HOGENOM" id="CLU_002716_0_0_1"/>
<evidence type="ECO:0000313" key="13">
    <source>
        <dbReference type="EnsemblMetazoa" id="CapteP128053"/>
    </source>
</evidence>
<keyword evidence="4" id="KW-0677">Repeat</keyword>
<dbReference type="Pfam" id="PF00400">
    <property type="entry name" value="WD40"/>
    <property type="match status" value="2"/>
</dbReference>
<evidence type="ECO:0000256" key="6">
    <source>
        <dbReference type="ARBA" id="ARBA00023069"/>
    </source>
</evidence>
<evidence type="ECO:0000256" key="1">
    <source>
        <dbReference type="ARBA" id="ARBA00004138"/>
    </source>
</evidence>
<dbReference type="EMBL" id="KB309374">
    <property type="protein sequence ID" value="ELT94627.1"/>
    <property type="molecule type" value="Genomic_DNA"/>
</dbReference>
<dbReference type="InterPro" id="IPR001680">
    <property type="entry name" value="WD40_rpt"/>
</dbReference>
<organism evidence="12">
    <name type="scientific">Capitella teleta</name>
    <name type="common">Polychaete worm</name>
    <dbReference type="NCBI Taxonomy" id="283909"/>
    <lineage>
        <taxon>Eukaryota</taxon>
        <taxon>Metazoa</taxon>
        <taxon>Spiralia</taxon>
        <taxon>Lophotrochozoa</taxon>
        <taxon>Annelida</taxon>
        <taxon>Polychaeta</taxon>
        <taxon>Sedentaria</taxon>
        <taxon>Scolecida</taxon>
        <taxon>Capitellidae</taxon>
        <taxon>Capitella</taxon>
    </lineage>
</organism>
<keyword evidence="6" id="KW-0969">Cilium</keyword>
<dbReference type="SUPFAM" id="SSF69322">
    <property type="entry name" value="Tricorn protease domain 2"/>
    <property type="match status" value="1"/>
</dbReference>
<evidence type="ECO:0000256" key="3">
    <source>
        <dbReference type="ARBA" id="ARBA00022574"/>
    </source>
</evidence>
<dbReference type="FunCoup" id="R7TM65">
    <property type="interactions" value="83"/>
</dbReference>
<dbReference type="Gene3D" id="2.130.10.10">
    <property type="entry name" value="YVTN repeat-like/Quinoprotein amine dehydrogenase"/>
    <property type="match status" value="2"/>
</dbReference>
<dbReference type="PANTHER" id="PTHR15722:SF2">
    <property type="entry name" value="INTRAFLAGELLAR TRANSPORT PROTEIN 172 HOMOLOG"/>
    <property type="match status" value="1"/>
</dbReference>
<dbReference type="FunFam" id="1.25.40.470:FF:000012">
    <property type="entry name" value="intraflagellar transport protein 172 homolog"/>
    <property type="match status" value="1"/>
</dbReference>
<dbReference type="GO" id="GO:0005930">
    <property type="term" value="C:axoneme"/>
    <property type="evidence" value="ECO:0007669"/>
    <property type="project" value="TreeGrafter"/>
</dbReference>
<feature type="domain" description="IFT80/172/WDR35 TPR" evidence="10">
    <location>
        <begin position="627"/>
        <end position="730"/>
    </location>
</feature>
<dbReference type="OMA" id="LKRTIWQ"/>
<evidence type="ECO:0000313" key="14">
    <source>
        <dbReference type="Proteomes" id="UP000014760"/>
    </source>
</evidence>
<dbReference type="InterPro" id="IPR036322">
    <property type="entry name" value="WD40_repeat_dom_sf"/>
</dbReference>
<dbReference type="STRING" id="283909.R7TM65"/>
<keyword evidence="14" id="KW-1185">Reference proteome</keyword>
<dbReference type="EnsemblMetazoa" id="CapteT128053">
    <property type="protein sequence ID" value="CapteP128053"/>
    <property type="gene ID" value="CapteG128053"/>
</dbReference>
<dbReference type="PANTHER" id="PTHR15722">
    <property type="entry name" value="IFT140/172-RELATED"/>
    <property type="match status" value="1"/>
</dbReference>
<dbReference type="FunFam" id="1.25.40.470:FF:000013">
    <property type="entry name" value="intraflagellar transport protein 172 homolog"/>
    <property type="match status" value="1"/>
</dbReference>
<dbReference type="SUPFAM" id="SSF50978">
    <property type="entry name" value="WD40 repeat-like"/>
    <property type="match status" value="1"/>
</dbReference>
<dbReference type="GO" id="GO:0036064">
    <property type="term" value="C:ciliary basal body"/>
    <property type="evidence" value="ECO:0007669"/>
    <property type="project" value="TreeGrafter"/>
</dbReference>
<name>R7TM65_CAPTE</name>
<dbReference type="FunFam" id="1.25.40.470:FF:000008">
    <property type="entry name" value="Intraflagellar transport protein 172 homolog"/>
    <property type="match status" value="1"/>
</dbReference>
<dbReference type="Pfam" id="PF24762">
    <property type="entry name" value="TPR_IF140-IFT172"/>
    <property type="match status" value="1"/>
</dbReference>
<dbReference type="Gene3D" id="1.25.40.470">
    <property type="match status" value="4"/>
</dbReference>
<evidence type="ECO:0000256" key="2">
    <source>
        <dbReference type="ARBA" id="ARBA00022473"/>
    </source>
</evidence>
<dbReference type="FunFam" id="2.130.10.10:FF:002910">
    <property type="entry name" value="Predicted protein"/>
    <property type="match status" value="1"/>
</dbReference>
<evidence type="ECO:0000259" key="11">
    <source>
        <dbReference type="Pfam" id="PF24762"/>
    </source>
</evidence>
<dbReference type="GO" id="GO:0030992">
    <property type="term" value="C:intraciliary transport particle B"/>
    <property type="evidence" value="ECO:0007669"/>
    <property type="project" value="TreeGrafter"/>
</dbReference>
<reference evidence="13" key="3">
    <citation type="submission" date="2015-06" db="UniProtKB">
        <authorList>
            <consortium name="EnsemblMetazoa"/>
        </authorList>
    </citation>
    <scope>IDENTIFICATION</scope>
</reference>
<sequence>MQLKHLKTLLPPQEGAAKICALAWSNNNNKLAVCTYDRVVVLYDEQGERRDKFATKPSDAKYGKKSYMVKGMAFSPDSTKVAIGQTDNIIFVYKIGDEWGDKKTICNKFGQQSAVTCLIWPPDQQIIFGTADGKVRMANVKTNKSSTIYNTDSYVVSITQNPSGKGIISGHADGSIVRFFFDDEGTGDSQGKICVHPCPPYALAWGTNSIVAAGCDKRIMAYGRDGRVFQQFDYSREENEHEFTNAICSPSGQSVVIGSYDRIRVLNWSPRKSMWDEGNTKEIPNLYSITALAWKKDGSRMTAGTLCGGVEQFDCCLRRSVYKNKFEMTYVGLSQVIVKNLSTGTRVILKSFYGYEIDEVKIMGNDRYLVAHTSDTLMLGDLSSTKLSEVPWQGYAGNEKFYFDNESVCMIFNAGELSLVEYGQNEILGSVRTEFMNPHLISVRLNERKQFGVDDNKKMAYLVDLKTIAIMDLMSGMNIGQINHDSKIDWLELNETGRNMLFRDKRLKLHLYDIESQAKTTVLNYCSYVQWVPGSDVVVAQNRTNLCVWYNIDAPERVTMFPIKGDIVELERHDGKTEVLVNEGVTTVAYTLDEGLIEFGTATDDGDYARAVAFLETLEMSSETEAMWKTLGKLSLEAKQLHVAERCFAALGDISKSRYLHKTNIIAAEAEKQGGDGFRSYKVRARMAIMEKNFKLAESIYLEQNHIEEAMEMYQELHKWDDALNLAEARGHPELENLRNNYYQWLIDTQQEGRAGELKERQGDYMAAINMYMKAGMPTKAARLVTSQEELINNSELVNRIANALIKGDMYERAGDLYEKINKYPDALQCYRKGENYRRCVELARYAFPGEVVKLEEEWGDYLVQQKQLDAAINHFIEAGATMKAVEAAIQSRQWVKASQIMEVVGKSPQVSKYYKKIAQHYANMSDYELAERYFIEADCTKDAIDMYNNANKWEEAHRLASHCMKPEEVAVLYIKQAQTLEAQARYKDAERLYLTVEEPDLAITMYKRLKMYNDMIRLVKTYHKDLLADTHLHLAKELEAENQLRQAEHHYLEAKDWKAAVNMYRNNDMWEESYRVAKANGSKQAAQQVAYLWAKSLGGDSSVKLLTKFGLLESAIDYASENGAFDFAFDLAKTAMKNKLPDIHLKYAMFLEDEGKFKEAEAEFIKASKPKEAVLMYVHNQDWDSAQRVAEENDPDSVADVLVGQARFAFEEKEFQKAEAFLLRAQRPELAVKYYKDAGMWQDALRVCKEYIPHKLEMLQNEYDNEMTSQSTRGVETLVQQAREWESSGEHPRAVECYLKVTTGVTNDVNILEKCWVKAADLALKFLKPEKAGQVVEIVGPRLIEVQKYSTAAEIYLQVDLIKDAIDAFIQAEEWNKAKKVAKELEPALEKYVDDKYKTYLKTKGKVDALAGVDVMAGLDMYIQNGQWDKAIETAEQQNPKVLHKYVALYAAHLIKENRVLDAMDLYVRHGTPPVQQNYNIYKRIVSDIFTMQNLNNAEAYRTWADLRSMLYDLVINLEKGGESKSSQYEEFDTLLLIAHYYATRSAAMANKSLESIAAKVSVALLRHVNIIPADKAFFEAGIMCKAIGWENMAFVFLNRYLDLIEAIEEGTLDMLDNTDFQDTDIPQEFPLPEKPHLSESQHEEVKQWVLAVAMDQKVVQELPRDDRDTYEASLVACNSGIVSVPCIISGYPVLNNKLEFKRAGKAANKDDWNKFLMATKVSHSSECQEILKFVGTWCGATPNPSYSFQ</sequence>
<evidence type="ECO:0000256" key="7">
    <source>
        <dbReference type="ARBA" id="ARBA00023273"/>
    </source>
</evidence>
<dbReference type="InterPro" id="IPR056168">
    <property type="entry name" value="TPR_IF140/IFT172/WDR19"/>
</dbReference>
<evidence type="ECO:0000256" key="9">
    <source>
        <dbReference type="ARBA" id="ARBA00073483"/>
    </source>
</evidence>
<evidence type="ECO:0000259" key="10">
    <source>
        <dbReference type="Pfam" id="PF23387"/>
    </source>
</evidence>
<evidence type="ECO:0000313" key="12">
    <source>
        <dbReference type="EMBL" id="ELT94627.1"/>
    </source>
</evidence>
<dbReference type="EMBL" id="AMQN01002504">
    <property type="status" value="NOT_ANNOTATED_CDS"/>
    <property type="molecule type" value="Genomic_DNA"/>
</dbReference>
<keyword evidence="5" id="KW-0802">TPR repeat</keyword>
<gene>
    <name evidence="12" type="ORF">CAPTEDRAFT_128053</name>
</gene>
<proteinExistence type="inferred from homology"/>
<protein>
    <recommendedName>
        <fullName evidence="9">Intraflagellar transport protein 172 homolog</fullName>
    </recommendedName>
</protein>
<keyword evidence="3" id="KW-0853">WD repeat</keyword>
<keyword evidence="7" id="KW-0966">Cell projection</keyword>
<dbReference type="Proteomes" id="UP000014760">
    <property type="component" value="Unassembled WGS sequence"/>
</dbReference>
<keyword evidence="2" id="KW-0217">Developmental protein</keyword>
<dbReference type="FunFam" id="2.130.10.10:FF:001535">
    <property type="entry name" value="Intraflagellar transport protein 172 homolog"/>
    <property type="match status" value="1"/>
</dbReference>
<evidence type="ECO:0000256" key="5">
    <source>
        <dbReference type="ARBA" id="ARBA00022803"/>
    </source>
</evidence>
<reference evidence="14" key="1">
    <citation type="submission" date="2012-12" db="EMBL/GenBank/DDBJ databases">
        <authorList>
            <person name="Hellsten U."/>
            <person name="Grimwood J."/>
            <person name="Chapman J.A."/>
            <person name="Shapiro H."/>
            <person name="Aerts A."/>
            <person name="Otillar R.P."/>
            <person name="Terry A.Y."/>
            <person name="Boore J.L."/>
            <person name="Simakov O."/>
            <person name="Marletaz F."/>
            <person name="Cho S.-J."/>
            <person name="Edsinger-Gonzales E."/>
            <person name="Havlak P."/>
            <person name="Kuo D.-H."/>
            <person name="Larsson T."/>
            <person name="Lv J."/>
            <person name="Arendt D."/>
            <person name="Savage R."/>
            <person name="Osoegawa K."/>
            <person name="de Jong P."/>
            <person name="Lindberg D.R."/>
            <person name="Seaver E.C."/>
            <person name="Weisblat D.A."/>
            <person name="Putnam N.H."/>
            <person name="Grigoriev I.V."/>
            <person name="Rokhsar D.S."/>
        </authorList>
    </citation>
    <scope>NUCLEOTIDE SEQUENCE</scope>
    <source>
        <strain evidence="14">I ESC-2004</strain>
    </source>
</reference>